<dbReference type="AlphaFoldDB" id="A0A1X3FCK1"/>
<name>A0A1X3FCK1_9BRAD</name>
<organism evidence="2">
    <name type="scientific">Bradyrhizobium canariense</name>
    <dbReference type="NCBI Taxonomy" id="255045"/>
    <lineage>
        <taxon>Bacteria</taxon>
        <taxon>Pseudomonadati</taxon>
        <taxon>Pseudomonadota</taxon>
        <taxon>Alphaproteobacteria</taxon>
        <taxon>Hyphomicrobiales</taxon>
        <taxon>Nitrobacteraceae</taxon>
        <taxon>Bradyrhizobium</taxon>
    </lineage>
</organism>
<proteinExistence type="predicted"/>
<sequence length="109" mass="11524">MAEEKMERAVLITTVVALGISVATCAESQIGQCSSYYISGINLVSAADGQAGHVQTFVGFGPFKEEAEQSASGWCSHIRFDLETCLNSDRRTARNPPSEGGDAAFTSST</sequence>
<gene>
    <name evidence="3" type="ORF">BST63_20130</name>
    <name evidence="2" type="ORF">BSZ18_37730</name>
</gene>
<evidence type="ECO:0000313" key="2">
    <source>
        <dbReference type="EMBL" id="OSJ01572.1"/>
    </source>
</evidence>
<feature type="region of interest" description="Disordered" evidence="1">
    <location>
        <begin position="89"/>
        <end position="109"/>
    </location>
</feature>
<evidence type="ECO:0000313" key="3">
    <source>
        <dbReference type="EMBL" id="OSJ27096.1"/>
    </source>
</evidence>
<protein>
    <submittedName>
        <fullName evidence="2">Uncharacterized protein</fullName>
    </submittedName>
</protein>
<accession>A0A1X3FCK1</accession>
<dbReference type="EMBL" id="NAFI01000190">
    <property type="protein sequence ID" value="OSJ01572.1"/>
    <property type="molecule type" value="Genomic_DNA"/>
</dbReference>
<dbReference type="EMBL" id="NAFK01000165">
    <property type="protein sequence ID" value="OSJ27096.1"/>
    <property type="molecule type" value="Genomic_DNA"/>
</dbReference>
<comment type="caution">
    <text evidence="2">The sequence shown here is derived from an EMBL/GenBank/DDBJ whole genome shotgun (WGS) entry which is preliminary data.</text>
</comment>
<keyword evidence="4" id="KW-1185">Reference proteome</keyword>
<dbReference type="Proteomes" id="UP000193553">
    <property type="component" value="Unassembled WGS sequence"/>
</dbReference>
<evidence type="ECO:0000313" key="4">
    <source>
        <dbReference type="Proteomes" id="UP000193884"/>
    </source>
</evidence>
<evidence type="ECO:0000256" key="1">
    <source>
        <dbReference type="SAM" id="MobiDB-lite"/>
    </source>
</evidence>
<reference evidence="2 4" key="1">
    <citation type="submission" date="2017-03" db="EMBL/GenBank/DDBJ databases">
        <title>Whole genome sequences of fourteen strains of Bradyrhizobium canariense and one strain of Bradyrhizobium japonicum isolated from Lupinus (Papilionoideae: Genisteae) species in Algeria.</title>
        <authorList>
            <person name="Crovadore J."/>
            <person name="Chekireb D."/>
            <person name="Brachmann A."/>
            <person name="Chablais R."/>
            <person name="Cochard B."/>
            <person name="Lefort F."/>
        </authorList>
    </citation>
    <scope>NUCLEOTIDE SEQUENCE [LARGE SCALE GENOMIC DNA]</scope>
    <source>
        <strain evidence="2">UBMA195</strain>
        <strain evidence="3 4">UBMAN05</strain>
    </source>
</reference>
<dbReference type="Proteomes" id="UP000193884">
    <property type="component" value="Unassembled WGS sequence"/>
</dbReference>